<organism evidence="1 2">
    <name type="scientific">Elysia crispata</name>
    <name type="common">lettuce slug</name>
    <dbReference type="NCBI Taxonomy" id="231223"/>
    <lineage>
        <taxon>Eukaryota</taxon>
        <taxon>Metazoa</taxon>
        <taxon>Spiralia</taxon>
        <taxon>Lophotrochozoa</taxon>
        <taxon>Mollusca</taxon>
        <taxon>Gastropoda</taxon>
        <taxon>Heterobranchia</taxon>
        <taxon>Euthyneura</taxon>
        <taxon>Panpulmonata</taxon>
        <taxon>Sacoglossa</taxon>
        <taxon>Placobranchoidea</taxon>
        <taxon>Plakobranchidae</taxon>
        <taxon>Elysia</taxon>
    </lineage>
</organism>
<sequence>MYPASTTPLYMKGFVVSSLIIRLWSEECWTFCRSWTIDHTIVREGKRQAIKLMICVGHHDWKPIKNSNRSEAGNETIHWTR</sequence>
<protein>
    <submittedName>
        <fullName evidence="1">Uncharacterized protein</fullName>
    </submittedName>
</protein>
<evidence type="ECO:0000313" key="2">
    <source>
        <dbReference type="Proteomes" id="UP001283361"/>
    </source>
</evidence>
<evidence type="ECO:0000313" key="1">
    <source>
        <dbReference type="EMBL" id="KAK3778786.1"/>
    </source>
</evidence>
<gene>
    <name evidence="1" type="ORF">RRG08_013055</name>
</gene>
<dbReference type="Proteomes" id="UP001283361">
    <property type="component" value="Unassembled WGS sequence"/>
</dbReference>
<keyword evidence="2" id="KW-1185">Reference proteome</keyword>
<dbReference type="AlphaFoldDB" id="A0AAE1DPY2"/>
<proteinExistence type="predicted"/>
<accession>A0AAE1DPY2</accession>
<comment type="caution">
    <text evidence="1">The sequence shown here is derived from an EMBL/GenBank/DDBJ whole genome shotgun (WGS) entry which is preliminary data.</text>
</comment>
<reference evidence="1" key="1">
    <citation type="journal article" date="2023" name="G3 (Bethesda)">
        <title>A reference genome for the long-term kleptoplast-retaining sea slug Elysia crispata morphotype clarki.</title>
        <authorList>
            <person name="Eastman K.E."/>
            <person name="Pendleton A.L."/>
            <person name="Shaikh M.A."/>
            <person name="Suttiyut T."/>
            <person name="Ogas R."/>
            <person name="Tomko P."/>
            <person name="Gavelis G."/>
            <person name="Widhalm J.R."/>
            <person name="Wisecaver J.H."/>
        </authorList>
    </citation>
    <scope>NUCLEOTIDE SEQUENCE</scope>
    <source>
        <strain evidence="1">ECLA1</strain>
    </source>
</reference>
<dbReference type="EMBL" id="JAWDGP010002895">
    <property type="protein sequence ID" value="KAK3778786.1"/>
    <property type="molecule type" value="Genomic_DNA"/>
</dbReference>
<name>A0AAE1DPY2_9GAST</name>